<dbReference type="OrthoDB" id="9809910at2"/>
<dbReference type="PANTHER" id="PTHR38457:SF1">
    <property type="entry name" value="REGULATOR ABRB-RELATED"/>
    <property type="match status" value="1"/>
</dbReference>
<gene>
    <name evidence="1" type="ORF">CCR94_01570</name>
</gene>
<dbReference type="Pfam" id="PF05145">
    <property type="entry name" value="AbrB"/>
    <property type="match status" value="1"/>
</dbReference>
<evidence type="ECO:0008006" key="3">
    <source>
        <dbReference type="Google" id="ProtNLM"/>
    </source>
</evidence>
<dbReference type="GO" id="GO:0016020">
    <property type="term" value="C:membrane"/>
    <property type="evidence" value="ECO:0007669"/>
    <property type="project" value="InterPro"/>
</dbReference>
<protein>
    <recommendedName>
        <fullName evidence="3">Ammonia monooxygenase</fullName>
    </recommendedName>
</protein>
<dbReference type="PIRSF" id="PIRSF038991">
    <property type="entry name" value="Protein_AbrB"/>
    <property type="match status" value="1"/>
</dbReference>
<accession>A0A2S6NG63</accession>
<name>A0A2S6NG63_9HYPH</name>
<keyword evidence="2" id="KW-1185">Reference proteome</keyword>
<dbReference type="EMBL" id="NHSJ01000018">
    <property type="protein sequence ID" value="PPQ33580.1"/>
    <property type="molecule type" value="Genomic_DNA"/>
</dbReference>
<evidence type="ECO:0000313" key="2">
    <source>
        <dbReference type="Proteomes" id="UP000239089"/>
    </source>
</evidence>
<dbReference type="NCBIfam" id="TIGR03082">
    <property type="entry name" value="Gneg_AbrB_dup"/>
    <property type="match status" value="2"/>
</dbReference>
<organism evidence="1 2">
    <name type="scientific">Rhodoblastus sphagnicola</name>
    <dbReference type="NCBI Taxonomy" id="333368"/>
    <lineage>
        <taxon>Bacteria</taxon>
        <taxon>Pseudomonadati</taxon>
        <taxon>Pseudomonadota</taxon>
        <taxon>Alphaproteobacteria</taxon>
        <taxon>Hyphomicrobiales</taxon>
        <taxon>Rhodoblastaceae</taxon>
        <taxon>Rhodoblastus</taxon>
    </lineage>
</organism>
<dbReference type="InterPro" id="IPR017516">
    <property type="entry name" value="AbrB_dup"/>
</dbReference>
<comment type="caution">
    <text evidence="1">The sequence shown here is derived from an EMBL/GenBank/DDBJ whole genome shotgun (WGS) entry which is preliminary data.</text>
</comment>
<dbReference type="RefSeq" id="WP_104506131.1">
    <property type="nucleotide sequence ID" value="NZ_JACIGC010000014.1"/>
</dbReference>
<dbReference type="GO" id="GO:0010468">
    <property type="term" value="P:regulation of gene expression"/>
    <property type="evidence" value="ECO:0007669"/>
    <property type="project" value="InterPro"/>
</dbReference>
<dbReference type="PANTHER" id="PTHR38457">
    <property type="entry name" value="REGULATOR ABRB-RELATED"/>
    <property type="match status" value="1"/>
</dbReference>
<dbReference type="InterPro" id="IPR007820">
    <property type="entry name" value="AbrB_fam"/>
</dbReference>
<reference evidence="1 2" key="1">
    <citation type="journal article" date="2018" name="Arch. Microbiol.">
        <title>New insights into the metabolic potential of the phototrophic purple bacterium Rhodopila globiformis DSM 161(T) from its draft genome sequence and evidence for a vanadium-dependent nitrogenase.</title>
        <authorList>
            <person name="Imhoff J.F."/>
            <person name="Rahn T."/>
            <person name="Kunzel S."/>
            <person name="Neulinger S.C."/>
        </authorList>
    </citation>
    <scope>NUCLEOTIDE SEQUENCE [LARGE SCALE GENOMIC DNA]</scope>
    <source>
        <strain evidence="1 2">DSM 16996</strain>
    </source>
</reference>
<dbReference type="AlphaFoldDB" id="A0A2S6NG63"/>
<proteinExistence type="predicted"/>
<evidence type="ECO:0000313" key="1">
    <source>
        <dbReference type="EMBL" id="PPQ33580.1"/>
    </source>
</evidence>
<dbReference type="Proteomes" id="UP000239089">
    <property type="component" value="Unassembled WGS sequence"/>
</dbReference>
<sequence length="357" mass="37175">MRASFLFPPQPKLFGWAALVGLAAALTALLRHFGIPAAFMIGPMIAAIVVATRGETLEIAEPLSAVAEAVVGCLIVGFMPADFLHALLERWPLFGVGVAFVLAASSLLGFVLMRLRLLPSSTVVWGLSPGGATVMTVLADHHGADAQLVAFMQYTRVLIITLSSAAFAHFRAIGTQAAETAAPAAPDVWACLPALAIVLFAVGFARMRWFSGGPIVLALVAAVFAKQGFGATIDLPPWLFACAYALIGARIGLRFTRALLLYALRRLPAIMVATLALIGLCAGLGQALVVFCGLDPLTAYLATSPGGADSISIIAATSPVDRSFVVTMQTLRLFAVLLAGPAMARFVATRSGPPAPP</sequence>